<accession>A0A8T0TFW6</accession>
<protein>
    <submittedName>
        <fullName evidence="1">Uncharacterized protein</fullName>
    </submittedName>
</protein>
<evidence type="ECO:0000313" key="2">
    <source>
        <dbReference type="Proteomes" id="UP000823388"/>
    </source>
</evidence>
<keyword evidence="2" id="KW-1185">Reference proteome</keyword>
<evidence type="ECO:0000313" key="1">
    <source>
        <dbReference type="EMBL" id="KAG2607924.1"/>
    </source>
</evidence>
<organism evidence="1 2">
    <name type="scientific">Panicum virgatum</name>
    <name type="common">Blackwell switchgrass</name>
    <dbReference type="NCBI Taxonomy" id="38727"/>
    <lineage>
        <taxon>Eukaryota</taxon>
        <taxon>Viridiplantae</taxon>
        <taxon>Streptophyta</taxon>
        <taxon>Embryophyta</taxon>
        <taxon>Tracheophyta</taxon>
        <taxon>Spermatophyta</taxon>
        <taxon>Magnoliopsida</taxon>
        <taxon>Liliopsida</taxon>
        <taxon>Poales</taxon>
        <taxon>Poaceae</taxon>
        <taxon>PACMAD clade</taxon>
        <taxon>Panicoideae</taxon>
        <taxon>Panicodae</taxon>
        <taxon>Paniceae</taxon>
        <taxon>Panicinae</taxon>
        <taxon>Panicum</taxon>
        <taxon>Panicum sect. Hiantes</taxon>
    </lineage>
</organism>
<dbReference type="EMBL" id="CM029044">
    <property type="protein sequence ID" value="KAG2607924.1"/>
    <property type="molecule type" value="Genomic_DNA"/>
</dbReference>
<proteinExistence type="predicted"/>
<dbReference type="Proteomes" id="UP000823388">
    <property type="component" value="Chromosome 4N"/>
</dbReference>
<sequence length="87" mass="9741">MEKVKVPSVCGGWLAGRQSLQNLAPCCASACPLVILSGGFRFLFQLPTSHLFIHPLNLKTRQPALGSRNLCHLEEIYEQWHQGREVL</sequence>
<name>A0A8T0TFW6_PANVG</name>
<comment type="caution">
    <text evidence="1">The sequence shown here is derived from an EMBL/GenBank/DDBJ whole genome shotgun (WGS) entry which is preliminary data.</text>
</comment>
<gene>
    <name evidence="1" type="ORF">PVAP13_4NG304900</name>
</gene>
<reference evidence="1" key="1">
    <citation type="submission" date="2020-05" db="EMBL/GenBank/DDBJ databases">
        <title>WGS assembly of Panicum virgatum.</title>
        <authorList>
            <person name="Lovell J.T."/>
            <person name="Jenkins J."/>
            <person name="Shu S."/>
            <person name="Juenger T.E."/>
            <person name="Schmutz J."/>
        </authorList>
    </citation>
    <scope>NUCLEOTIDE SEQUENCE</scope>
    <source>
        <strain evidence="1">AP13</strain>
    </source>
</reference>
<dbReference type="AlphaFoldDB" id="A0A8T0TFW6"/>